<name>A0ABV8GJ05_9ACTN</name>
<evidence type="ECO:0000313" key="2">
    <source>
        <dbReference type="EMBL" id="MFC4012924.1"/>
    </source>
</evidence>
<organism evidence="2 3">
    <name type="scientific">Nonomuraea purpurea</name>
    <dbReference type="NCBI Taxonomy" id="1849276"/>
    <lineage>
        <taxon>Bacteria</taxon>
        <taxon>Bacillati</taxon>
        <taxon>Actinomycetota</taxon>
        <taxon>Actinomycetes</taxon>
        <taxon>Streptosporangiales</taxon>
        <taxon>Streptosporangiaceae</taxon>
        <taxon>Nonomuraea</taxon>
    </lineage>
</organism>
<keyword evidence="1" id="KW-0472">Membrane</keyword>
<proteinExistence type="predicted"/>
<accession>A0ABV8GJ05</accession>
<dbReference type="EMBL" id="JBHSBI010000024">
    <property type="protein sequence ID" value="MFC4012924.1"/>
    <property type="molecule type" value="Genomic_DNA"/>
</dbReference>
<protein>
    <submittedName>
        <fullName evidence="2">Uncharacterized protein</fullName>
    </submittedName>
</protein>
<evidence type="ECO:0000313" key="3">
    <source>
        <dbReference type="Proteomes" id="UP001595851"/>
    </source>
</evidence>
<keyword evidence="1" id="KW-0812">Transmembrane</keyword>
<keyword evidence="1" id="KW-1133">Transmembrane helix</keyword>
<reference evidence="3" key="1">
    <citation type="journal article" date="2019" name="Int. J. Syst. Evol. Microbiol.">
        <title>The Global Catalogue of Microorganisms (GCM) 10K type strain sequencing project: providing services to taxonomists for standard genome sequencing and annotation.</title>
        <authorList>
            <consortium name="The Broad Institute Genomics Platform"/>
            <consortium name="The Broad Institute Genome Sequencing Center for Infectious Disease"/>
            <person name="Wu L."/>
            <person name="Ma J."/>
        </authorList>
    </citation>
    <scope>NUCLEOTIDE SEQUENCE [LARGE SCALE GENOMIC DNA]</scope>
    <source>
        <strain evidence="3">TBRC 1276</strain>
    </source>
</reference>
<feature type="transmembrane region" description="Helical" evidence="1">
    <location>
        <begin position="38"/>
        <end position="57"/>
    </location>
</feature>
<keyword evidence="3" id="KW-1185">Reference proteome</keyword>
<dbReference type="RefSeq" id="WP_379532812.1">
    <property type="nucleotide sequence ID" value="NZ_JBHSBI010000024.1"/>
</dbReference>
<comment type="caution">
    <text evidence="2">The sequence shown here is derived from an EMBL/GenBank/DDBJ whole genome shotgun (WGS) entry which is preliminary data.</text>
</comment>
<sequence length="84" mass="9324">MDLFRALLALLPLVAFGNAAYRARLRPGESAAFFRRAFLANGVVFFGLALLMMLGLFGPYEAVARSDHQVGSRDDDRRCSLRNC</sequence>
<evidence type="ECO:0000256" key="1">
    <source>
        <dbReference type="SAM" id="Phobius"/>
    </source>
</evidence>
<dbReference type="Proteomes" id="UP001595851">
    <property type="component" value="Unassembled WGS sequence"/>
</dbReference>
<gene>
    <name evidence="2" type="ORF">ACFOY2_37245</name>
</gene>